<name>A0A4Y2QU58_ARAVE</name>
<reference evidence="2 3" key="1">
    <citation type="journal article" date="2019" name="Sci. Rep.">
        <title>Orb-weaving spider Araneus ventricosus genome elucidates the spidroin gene catalogue.</title>
        <authorList>
            <person name="Kono N."/>
            <person name="Nakamura H."/>
            <person name="Ohtoshi R."/>
            <person name="Moran D.A.P."/>
            <person name="Shinohara A."/>
            <person name="Yoshida Y."/>
            <person name="Fujiwara M."/>
            <person name="Mori M."/>
            <person name="Tomita M."/>
            <person name="Arakawa K."/>
        </authorList>
    </citation>
    <scope>NUCLEOTIDE SEQUENCE [LARGE SCALE GENOMIC DNA]</scope>
</reference>
<feature type="region of interest" description="Disordered" evidence="1">
    <location>
        <begin position="102"/>
        <end position="121"/>
    </location>
</feature>
<protein>
    <submittedName>
        <fullName evidence="2">Uncharacterized protein</fullName>
    </submittedName>
</protein>
<evidence type="ECO:0000313" key="3">
    <source>
        <dbReference type="Proteomes" id="UP000499080"/>
    </source>
</evidence>
<accession>A0A4Y2QU58</accession>
<dbReference type="AlphaFoldDB" id="A0A4Y2QU58"/>
<comment type="caution">
    <text evidence="2">The sequence shown here is derived from an EMBL/GenBank/DDBJ whole genome shotgun (WGS) entry which is preliminary data.</text>
</comment>
<organism evidence="2 3">
    <name type="scientific">Araneus ventricosus</name>
    <name type="common">Orbweaver spider</name>
    <name type="synonym">Epeira ventricosa</name>
    <dbReference type="NCBI Taxonomy" id="182803"/>
    <lineage>
        <taxon>Eukaryota</taxon>
        <taxon>Metazoa</taxon>
        <taxon>Ecdysozoa</taxon>
        <taxon>Arthropoda</taxon>
        <taxon>Chelicerata</taxon>
        <taxon>Arachnida</taxon>
        <taxon>Araneae</taxon>
        <taxon>Araneomorphae</taxon>
        <taxon>Entelegynae</taxon>
        <taxon>Araneoidea</taxon>
        <taxon>Araneidae</taxon>
        <taxon>Araneus</taxon>
    </lineage>
</organism>
<gene>
    <name evidence="2" type="ORF">AVEN_202093_1</name>
</gene>
<evidence type="ECO:0000256" key="1">
    <source>
        <dbReference type="SAM" id="MobiDB-lite"/>
    </source>
</evidence>
<dbReference type="EMBL" id="BGPR01014827">
    <property type="protein sequence ID" value="GBN66863.1"/>
    <property type="molecule type" value="Genomic_DNA"/>
</dbReference>
<feature type="compositionally biased region" description="Basic and acidic residues" evidence="1">
    <location>
        <begin position="103"/>
        <end position="115"/>
    </location>
</feature>
<keyword evidence="3" id="KW-1185">Reference proteome</keyword>
<evidence type="ECO:0000313" key="2">
    <source>
        <dbReference type="EMBL" id="GBN66863.1"/>
    </source>
</evidence>
<proteinExistence type="predicted"/>
<dbReference type="Proteomes" id="UP000499080">
    <property type="component" value="Unassembled WGS sequence"/>
</dbReference>
<sequence length="121" mass="13609">MILKVTLHDITFLLGTILIKKTLPIERIDFLVESVDQQPHFKIHAVMRPLPLSHDTENDTRKAPEQREKENLTVIKRSRETALSYASPEGFRVCGSISSGHTHVADKDVHSEVDRSQASPG</sequence>